<dbReference type="GO" id="GO:0004176">
    <property type="term" value="F:ATP-dependent peptidase activity"/>
    <property type="evidence" value="ECO:0007669"/>
    <property type="project" value="InterPro"/>
</dbReference>
<feature type="compositionally biased region" description="Basic and acidic residues" evidence="17">
    <location>
        <begin position="102"/>
        <end position="124"/>
    </location>
</feature>
<comment type="subcellular location">
    <subcellularLocation>
        <location evidence="2">Membrane</location>
        <topology evidence="2">Multi-pass membrane protein</topology>
    </subcellularLocation>
    <subcellularLocation>
        <location evidence="3">Mitochondrion</location>
    </subcellularLocation>
</comment>
<dbReference type="FunFam" id="3.40.50.300:FF:000277">
    <property type="entry name" value="ATP-dependent zinc metalloprotease FtsH"/>
    <property type="match status" value="1"/>
</dbReference>
<accession>A0A6J8CTL7</accession>
<dbReference type="SMART" id="SM00382">
    <property type="entry name" value="AAA"/>
    <property type="match status" value="1"/>
</dbReference>
<keyword evidence="10 19" id="KW-0378">Hydrolase</keyword>
<dbReference type="InterPro" id="IPR003593">
    <property type="entry name" value="AAA+_ATPase"/>
</dbReference>
<dbReference type="InterPro" id="IPR005936">
    <property type="entry name" value="FtsH"/>
</dbReference>
<evidence type="ECO:0000256" key="3">
    <source>
        <dbReference type="ARBA" id="ARBA00004173"/>
    </source>
</evidence>
<dbReference type="InterPro" id="IPR011546">
    <property type="entry name" value="Pept_M41_FtsH_extracell"/>
</dbReference>
<dbReference type="InterPro" id="IPR041569">
    <property type="entry name" value="AAA_lid_3"/>
</dbReference>
<keyword evidence="11" id="KW-0862">Zinc</keyword>
<dbReference type="InterPro" id="IPR050928">
    <property type="entry name" value="ATP-dep_Zn_Metalloprotease"/>
</dbReference>
<reference evidence="19 20" key="1">
    <citation type="submission" date="2020-06" db="EMBL/GenBank/DDBJ databases">
        <authorList>
            <person name="Li R."/>
            <person name="Bekaert M."/>
        </authorList>
    </citation>
    <scope>NUCLEOTIDE SEQUENCE [LARGE SCALE GENOMIC DNA]</scope>
    <source>
        <strain evidence="20">wild</strain>
    </source>
</reference>
<evidence type="ECO:0000313" key="19">
    <source>
        <dbReference type="EMBL" id="CAC5398759.1"/>
    </source>
</evidence>
<keyword evidence="8" id="KW-0479">Metal-binding</keyword>
<evidence type="ECO:0000256" key="14">
    <source>
        <dbReference type="ARBA" id="ARBA00022989"/>
    </source>
</evidence>
<dbReference type="Gene3D" id="1.10.8.60">
    <property type="match status" value="1"/>
</dbReference>
<evidence type="ECO:0000256" key="13">
    <source>
        <dbReference type="ARBA" id="ARBA00022946"/>
    </source>
</evidence>
<dbReference type="Pfam" id="PF06480">
    <property type="entry name" value="FtsH_ext"/>
    <property type="match status" value="1"/>
</dbReference>
<evidence type="ECO:0000313" key="20">
    <source>
        <dbReference type="Proteomes" id="UP000507470"/>
    </source>
</evidence>
<dbReference type="Gene3D" id="1.20.58.760">
    <property type="entry name" value="Peptidase M41"/>
    <property type="match status" value="1"/>
</dbReference>
<keyword evidence="15" id="KW-0482">Metalloprotease</keyword>
<evidence type="ECO:0000256" key="7">
    <source>
        <dbReference type="ARBA" id="ARBA00022692"/>
    </source>
</evidence>
<dbReference type="GO" id="GO:0034982">
    <property type="term" value="P:mitochondrial protein processing"/>
    <property type="evidence" value="ECO:0007669"/>
    <property type="project" value="TreeGrafter"/>
</dbReference>
<evidence type="ECO:0000256" key="6">
    <source>
        <dbReference type="ARBA" id="ARBA00022670"/>
    </source>
</evidence>
<evidence type="ECO:0000256" key="12">
    <source>
        <dbReference type="ARBA" id="ARBA00022840"/>
    </source>
</evidence>
<keyword evidence="20" id="KW-1185">Reference proteome</keyword>
<dbReference type="GO" id="GO:0005745">
    <property type="term" value="C:m-AAA complex"/>
    <property type="evidence" value="ECO:0007669"/>
    <property type="project" value="TreeGrafter"/>
</dbReference>
<evidence type="ECO:0000256" key="16">
    <source>
        <dbReference type="ARBA" id="ARBA00023136"/>
    </source>
</evidence>
<evidence type="ECO:0000256" key="9">
    <source>
        <dbReference type="ARBA" id="ARBA00022741"/>
    </source>
</evidence>
<dbReference type="EC" id="3.4.24.-" evidence="19"/>
<dbReference type="PANTHER" id="PTHR43655">
    <property type="entry name" value="ATP-DEPENDENT PROTEASE"/>
    <property type="match status" value="1"/>
</dbReference>
<feature type="domain" description="AAA+ ATPase" evidence="18">
    <location>
        <begin position="359"/>
        <end position="498"/>
    </location>
</feature>
<dbReference type="InterPro" id="IPR000642">
    <property type="entry name" value="Peptidase_M41"/>
</dbReference>
<dbReference type="FunFam" id="1.20.58.760:FF:000003">
    <property type="entry name" value="AFG3-like AAA ATPase 2"/>
    <property type="match status" value="1"/>
</dbReference>
<evidence type="ECO:0000256" key="4">
    <source>
        <dbReference type="ARBA" id="ARBA00010044"/>
    </source>
</evidence>
<keyword evidence="12" id="KW-0067">ATP-binding</keyword>
<dbReference type="InterPro" id="IPR003959">
    <property type="entry name" value="ATPase_AAA_core"/>
</dbReference>
<dbReference type="OrthoDB" id="1413014at2759"/>
<comment type="cofactor">
    <cofactor evidence="1">
        <name>Zn(2+)</name>
        <dbReference type="ChEBI" id="CHEBI:29105"/>
    </cofactor>
</comment>
<keyword evidence="9" id="KW-0547">Nucleotide-binding</keyword>
<evidence type="ECO:0000256" key="1">
    <source>
        <dbReference type="ARBA" id="ARBA00001947"/>
    </source>
</evidence>
<keyword evidence="7" id="KW-0812">Transmembrane</keyword>
<dbReference type="Pfam" id="PF01434">
    <property type="entry name" value="Peptidase_M41"/>
    <property type="match status" value="1"/>
</dbReference>
<evidence type="ECO:0000256" key="17">
    <source>
        <dbReference type="SAM" id="MobiDB-lite"/>
    </source>
</evidence>
<gene>
    <name evidence="19" type="ORF">MCOR_33101</name>
</gene>
<dbReference type="HAMAP" id="MF_01458">
    <property type="entry name" value="FtsH"/>
    <property type="match status" value="1"/>
</dbReference>
<dbReference type="InterPro" id="IPR027417">
    <property type="entry name" value="P-loop_NTPase"/>
</dbReference>
<dbReference type="Proteomes" id="UP000507470">
    <property type="component" value="Unassembled WGS sequence"/>
</dbReference>
<keyword evidence="16" id="KW-0472">Membrane</keyword>
<dbReference type="GO" id="GO:0004222">
    <property type="term" value="F:metalloendopeptidase activity"/>
    <property type="evidence" value="ECO:0007669"/>
    <property type="project" value="InterPro"/>
</dbReference>
<evidence type="ECO:0000256" key="2">
    <source>
        <dbReference type="ARBA" id="ARBA00004141"/>
    </source>
</evidence>
<feature type="region of interest" description="Disordered" evidence="17">
    <location>
        <begin position="101"/>
        <end position="135"/>
    </location>
</feature>
<dbReference type="GO" id="GO:0016887">
    <property type="term" value="F:ATP hydrolysis activity"/>
    <property type="evidence" value="ECO:0007669"/>
    <property type="project" value="InterPro"/>
</dbReference>
<dbReference type="Gene3D" id="3.40.1690.20">
    <property type="match status" value="1"/>
</dbReference>
<name>A0A6J8CTL7_MYTCO</name>
<dbReference type="PANTHER" id="PTHR43655:SF8">
    <property type="entry name" value="PARAPLEGIN"/>
    <property type="match status" value="1"/>
</dbReference>
<dbReference type="GO" id="GO:0005524">
    <property type="term" value="F:ATP binding"/>
    <property type="evidence" value="ECO:0007669"/>
    <property type="project" value="UniProtKB-KW"/>
</dbReference>
<dbReference type="SUPFAM" id="SSF140990">
    <property type="entry name" value="FtsH protease domain-like"/>
    <property type="match status" value="1"/>
</dbReference>
<dbReference type="FunFam" id="1.10.8.60:FF:000033">
    <property type="entry name" value="paraplegin isoform X1"/>
    <property type="match status" value="1"/>
</dbReference>
<protein>
    <submittedName>
        <fullName evidence="19">SPG7</fullName>
        <ecNumber evidence="19">3.4.24.-</ecNumber>
    </submittedName>
</protein>
<evidence type="ECO:0000259" key="18">
    <source>
        <dbReference type="SMART" id="SM00382"/>
    </source>
</evidence>
<comment type="similarity">
    <text evidence="5">In the N-terminal section; belongs to the AAA ATPase family.</text>
</comment>
<keyword evidence="14" id="KW-1133">Transmembrane helix</keyword>
<dbReference type="EMBL" id="CACVKT020005968">
    <property type="protein sequence ID" value="CAC5398759.1"/>
    <property type="molecule type" value="Genomic_DNA"/>
</dbReference>
<evidence type="ECO:0000256" key="5">
    <source>
        <dbReference type="ARBA" id="ARBA00010550"/>
    </source>
</evidence>
<dbReference type="InterPro" id="IPR037219">
    <property type="entry name" value="Peptidase_M41-like"/>
</dbReference>
<dbReference type="Pfam" id="PF00004">
    <property type="entry name" value="AAA"/>
    <property type="match status" value="1"/>
</dbReference>
<dbReference type="NCBIfam" id="TIGR01241">
    <property type="entry name" value="FtsH_fam"/>
    <property type="match status" value="1"/>
</dbReference>
<dbReference type="CDD" id="cd19501">
    <property type="entry name" value="RecA-like_FtsH"/>
    <property type="match status" value="1"/>
</dbReference>
<proteinExistence type="inferred from homology"/>
<dbReference type="Pfam" id="PF17862">
    <property type="entry name" value="AAA_lid_3"/>
    <property type="match status" value="1"/>
</dbReference>
<evidence type="ECO:0000256" key="10">
    <source>
        <dbReference type="ARBA" id="ARBA00022801"/>
    </source>
</evidence>
<keyword evidence="13" id="KW-0809">Transit peptide</keyword>
<comment type="similarity">
    <text evidence="4">In the C-terminal section; belongs to the peptidase M41 family.</text>
</comment>
<dbReference type="SUPFAM" id="SSF52540">
    <property type="entry name" value="P-loop containing nucleoside triphosphate hydrolases"/>
    <property type="match status" value="1"/>
</dbReference>
<dbReference type="AlphaFoldDB" id="A0A6J8CTL7"/>
<evidence type="ECO:0000256" key="8">
    <source>
        <dbReference type="ARBA" id="ARBA00022723"/>
    </source>
</evidence>
<evidence type="ECO:0000256" key="15">
    <source>
        <dbReference type="ARBA" id="ARBA00023049"/>
    </source>
</evidence>
<evidence type="ECO:0000256" key="11">
    <source>
        <dbReference type="ARBA" id="ARBA00022833"/>
    </source>
</evidence>
<organism evidence="19 20">
    <name type="scientific">Mytilus coruscus</name>
    <name type="common">Sea mussel</name>
    <dbReference type="NCBI Taxonomy" id="42192"/>
    <lineage>
        <taxon>Eukaryota</taxon>
        <taxon>Metazoa</taxon>
        <taxon>Spiralia</taxon>
        <taxon>Lophotrochozoa</taxon>
        <taxon>Mollusca</taxon>
        <taxon>Bivalvia</taxon>
        <taxon>Autobranchia</taxon>
        <taxon>Pteriomorphia</taxon>
        <taxon>Mytilida</taxon>
        <taxon>Mytiloidea</taxon>
        <taxon>Mytilidae</taxon>
        <taxon>Mytilinae</taxon>
        <taxon>Mytilus</taxon>
    </lineage>
</organism>
<sequence length="797" mass="89490">MSLWQFYRSGRRHFSICNSLNKLHNNRTAINCLLRQYSVLKQHNSRFSFKKFQTNQNRTFHQLSRDFRFLSSLLTKCGFHREANLAKEVAGQVRCFSTTGARLDKTDPDKNKQENDSDKEKHNDEDDDKEKEDDRKEAMEHMWRMLIRVSAISLILFIMMSMTMPPDPAETASPYSKIYITWQEFYHDLLLKGEVDRIQVLPNGKYVHVYPHHGAMFKGEPAFQRYVLTLPDSNYKFEEKIREAEKKLGIAPENGVSIHYEKINALEQNMMNLLILAVVAILAFSILAGTSKTASSNSSKSMFDSVRKAKFTRVDPKDAADRKITFKDVAGLHEAKVEVMEFIDYLKDPKKYKALGAKLPKGALLLGPPGCGKTLLAKALASEAGVPFLAMAGSEFVEMIGGLGASRVRDLFQEAKKSAPCCIYIDEIDAIGRKRGGSSEGGDSEEEHTLNQLLVEMDGMGTVEGIIMLASTNRSDVLDKALLRPGRFDRQILIDFPTLIERKEMFDIYLKNLKLSESSEESMAYKLAQLTPRMTGADIANICNEAALHAAREKKKSIEVSDFDYAVERVISGVAKKSSVLSPAEKKITAYHESGHALVGWMLEHTDAVLKISIIPRTSNVLGFARYSPQDRKLISKEMLFEQICVGLGGRVAESLIFNKVTTGAEDDLKKISKIAYLQIKSFGMNERVGLLSFPDEDGGFGTKPYSKKLAAIIDEEARGLIARAYKCTEQILIENKDKLHLMAEELLKNEVITYDNIKDLIGPPPHGEKNKIELVNPLAVSSDIDNNKPMEDSAEK</sequence>
<dbReference type="GO" id="GO:0046872">
    <property type="term" value="F:metal ion binding"/>
    <property type="evidence" value="ECO:0007669"/>
    <property type="project" value="UniProtKB-KW"/>
</dbReference>
<dbReference type="Gene3D" id="3.40.50.300">
    <property type="entry name" value="P-loop containing nucleotide triphosphate hydrolases"/>
    <property type="match status" value="1"/>
</dbReference>
<keyword evidence="6" id="KW-0645">Protease</keyword>